<dbReference type="STRING" id="927664.SAMN05421780_110124"/>
<dbReference type="Pfam" id="PF03781">
    <property type="entry name" value="FGE-sulfatase"/>
    <property type="match status" value="1"/>
</dbReference>
<feature type="signal peptide" evidence="1">
    <location>
        <begin position="1"/>
        <end position="31"/>
    </location>
</feature>
<proteinExistence type="predicted"/>
<evidence type="ECO:0000313" key="4">
    <source>
        <dbReference type="Proteomes" id="UP000199514"/>
    </source>
</evidence>
<feature type="chain" id="PRO_5011498215" evidence="1">
    <location>
        <begin position="32"/>
        <end position="512"/>
    </location>
</feature>
<evidence type="ECO:0000313" key="3">
    <source>
        <dbReference type="EMBL" id="SFC82985.1"/>
    </source>
</evidence>
<sequence>MNSRQMKYFTCLFRCAASLVFCLGFNQNIWANNLSISNLSFTQNQLVQCQISWENSWLSAVGQTPDNHDAVWVFVKVKGTDGIWRHLDLAQNHLVTGNLQIQNVSDHKGIFVRRNAAGEGLSQGSISLQIADNQLTAGNYQLKIFGIEMAYVPQSAFWVGDTLSNNTLRSGAKNTPFQISSENAISIGSTAQSLYGNTDNQPQGEAIAATFPKGFAGFYAMKYEITQEQYADFLNSLTSMQQTARTAVSPSLSAGTNALGSGNMARNGLIIATPATSTQAAIYACNANNNTVYNEADDGQNRACNWLNWNDLAAYLDWAALRPMTELEFEKAARGTTYPAPRDMAWGTNLVTDANTTAQDGTAAESVTETVTGDYGLSNHALAFGQTYLWGVLRVGFGATAASNRLSAGASQYGLMELSGNVWETCVSVSKTEGLLFEGTHGDGALSEAGEANANTWPTPNGAINRGGGWNSLVYNTLTYQFRDLAVSDRFYANTAPSARRNTSGGRGVRTF</sequence>
<name>A0A1I1MCS5_9BACT</name>
<dbReference type="AlphaFoldDB" id="A0A1I1MCS5"/>
<reference evidence="3 4" key="1">
    <citation type="submission" date="2016-10" db="EMBL/GenBank/DDBJ databases">
        <authorList>
            <person name="de Groot N.N."/>
        </authorList>
    </citation>
    <scope>NUCLEOTIDE SEQUENCE [LARGE SCALE GENOMIC DNA]</scope>
    <source>
        <strain evidence="3 4">DSM 6793</strain>
    </source>
</reference>
<dbReference type="InterPro" id="IPR005532">
    <property type="entry name" value="SUMF_dom"/>
</dbReference>
<dbReference type="Gene3D" id="3.90.1580.10">
    <property type="entry name" value="paralog of FGE (formylglycine-generating enzyme)"/>
    <property type="match status" value="1"/>
</dbReference>
<accession>A0A1I1MCS5</accession>
<evidence type="ECO:0000256" key="1">
    <source>
        <dbReference type="SAM" id="SignalP"/>
    </source>
</evidence>
<dbReference type="InterPro" id="IPR016187">
    <property type="entry name" value="CTDL_fold"/>
</dbReference>
<dbReference type="PANTHER" id="PTHR23150">
    <property type="entry name" value="SULFATASE MODIFYING FACTOR 1, 2"/>
    <property type="match status" value="1"/>
</dbReference>
<gene>
    <name evidence="3" type="ORF">SAMN05421780_110124</name>
</gene>
<dbReference type="Proteomes" id="UP000199514">
    <property type="component" value="Unassembled WGS sequence"/>
</dbReference>
<dbReference type="InterPro" id="IPR051043">
    <property type="entry name" value="Sulfatase_Mod_Factor_Kinase"/>
</dbReference>
<dbReference type="SUPFAM" id="SSF56436">
    <property type="entry name" value="C-type lectin-like"/>
    <property type="match status" value="1"/>
</dbReference>
<keyword evidence="4" id="KW-1185">Reference proteome</keyword>
<dbReference type="GO" id="GO:0120147">
    <property type="term" value="F:formylglycine-generating oxidase activity"/>
    <property type="evidence" value="ECO:0007669"/>
    <property type="project" value="TreeGrafter"/>
</dbReference>
<evidence type="ECO:0000259" key="2">
    <source>
        <dbReference type="Pfam" id="PF03781"/>
    </source>
</evidence>
<keyword evidence="1" id="KW-0732">Signal</keyword>
<dbReference type="OrthoDB" id="662753at2"/>
<protein>
    <submittedName>
        <fullName evidence="3">Sulfatase-modifying factor enzyme 1</fullName>
    </submittedName>
</protein>
<dbReference type="PANTHER" id="PTHR23150:SF19">
    <property type="entry name" value="FORMYLGLYCINE-GENERATING ENZYME"/>
    <property type="match status" value="1"/>
</dbReference>
<dbReference type="EMBL" id="FOLE01000010">
    <property type="protein sequence ID" value="SFC82985.1"/>
    <property type="molecule type" value="Genomic_DNA"/>
</dbReference>
<organism evidence="3 4">
    <name type="scientific">Flexibacter flexilis DSM 6793</name>
    <dbReference type="NCBI Taxonomy" id="927664"/>
    <lineage>
        <taxon>Bacteria</taxon>
        <taxon>Pseudomonadati</taxon>
        <taxon>Bacteroidota</taxon>
        <taxon>Cytophagia</taxon>
        <taxon>Cytophagales</taxon>
        <taxon>Flexibacteraceae</taxon>
        <taxon>Flexibacter</taxon>
    </lineage>
</organism>
<dbReference type="InterPro" id="IPR042095">
    <property type="entry name" value="SUMF_sf"/>
</dbReference>
<feature type="domain" description="Sulfatase-modifying factor enzyme-like" evidence="2">
    <location>
        <begin position="213"/>
        <end position="473"/>
    </location>
</feature>